<dbReference type="Proteomes" id="UP001434737">
    <property type="component" value="Chromosome"/>
</dbReference>
<gene>
    <name evidence="1" type="ORF">V3I05_04325</name>
</gene>
<proteinExistence type="predicted"/>
<name>A0ABZ3F9M3_9HELI</name>
<sequence>MAKDMHTQEWDSATLTKLDVFEQYVHDWFNITSSYGQNEKFNALEIYDAQANIKAHH</sequence>
<keyword evidence="2" id="KW-1185">Reference proteome</keyword>
<dbReference type="RefSeq" id="WP_343354148.1">
    <property type="nucleotide sequence ID" value="NZ_CP145316.1"/>
</dbReference>
<organism evidence="1 2">
    <name type="scientific">Helicobacter mastomyrinus</name>
    <dbReference type="NCBI Taxonomy" id="287948"/>
    <lineage>
        <taxon>Bacteria</taxon>
        <taxon>Pseudomonadati</taxon>
        <taxon>Campylobacterota</taxon>
        <taxon>Epsilonproteobacteria</taxon>
        <taxon>Campylobacterales</taxon>
        <taxon>Helicobacteraceae</taxon>
        <taxon>Helicobacter</taxon>
    </lineage>
</organism>
<protein>
    <submittedName>
        <fullName evidence="1">Uncharacterized protein</fullName>
    </submittedName>
</protein>
<evidence type="ECO:0000313" key="1">
    <source>
        <dbReference type="EMBL" id="XAM18910.1"/>
    </source>
</evidence>
<dbReference type="EMBL" id="CP145316">
    <property type="protein sequence ID" value="XAM18910.1"/>
    <property type="molecule type" value="Genomic_DNA"/>
</dbReference>
<accession>A0ABZ3F9M3</accession>
<reference evidence="1 2" key="1">
    <citation type="submission" date="2024-02" db="EMBL/GenBank/DDBJ databases">
        <title>Genome and pathogenicity analysis of Helicobacter mastomyrinus isolated from mice.</title>
        <authorList>
            <person name="Zhu L."/>
        </authorList>
    </citation>
    <scope>NUCLEOTIDE SEQUENCE [LARGE SCALE GENOMIC DNA]</scope>
    <source>
        <strain evidence="1 2">Hm-17</strain>
    </source>
</reference>
<evidence type="ECO:0000313" key="2">
    <source>
        <dbReference type="Proteomes" id="UP001434737"/>
    </source>
</evidence>